<dbReference type="InterPro" id="IPR003961">
    <property type="entry name" value="FN3_dom"/>
</dbReference>
<dbReference type="InterPro" id="IPR026444">
    <property type="entry name" value="Secre_tail"/>
</dbReference>
<dbReference type="CDD" id="cd00146">
    <property type="entry name" value="PKD"/>
    <property type="match status" value="2"/>
</dbReference>
<organism evidence="3 4">
    <name type="scientific">Hymenobacter jejuensis</name>
    <dbReference type="NCBI Taxonomy" id="2502781"/>
    <lineage>
        <taxon>Bacteria</taxon>
        <taxon>Pseudomonadati</taxon>
        <taxon>Bacteroidota</taxon>
        <taxon>Cytophagia</taxon>
        <taxon>Cytophagales</taxon>
        <taxon>Hymenobacteraceae</taxon>
        <taxon>Hymenobacter</taxon>
    </lineage>
</organism>
<dbReference type="SMART" id="SM00089">
    <property type="entry name" value="PKD"/>
    <property type="match status" value="2"/>
</dbReference>
<dbReference type="InterPro" id="IPR056541">
    <property type="entry name" value="Ig-like_POM152"/>
</dbReference>
<dbReference type="RefSeq" id="WP_139513476.1">
    <property type="nucleotide sequence ID" value="NZ_CP040896.1"/>
</dbReference>
<gene>
    <name evidence="3" type="ORF">FHG12_00105</name>
</gene>
<evidence type="ECO:0000259" key="2">
    <source>
        <dbReference type="PROSITE" id="PS50853"/>
    </source>
</evidence>
<sequence length="1580" mass="160961">MTSFYKNAWKLGQLPALLAFLFFFGAHQSWGQTPYQLATGTYTENFGDVANWTDNFASGLGANRFGVAPQQTSPALPNQTKVFATGTGGGVQKGTGAIVLLATGASPDGGNAAAFDLYLDFTGVTAGTISLDWAEVNNSSGDRRSTFKLQTNTGDGGAFVDLGGSSVVVTNNVAASGNLTSIALPAGFSNNATAKIRFFLVTSAGGTTGSRPKISLDNVVVTAGSTGTPVPTITTTASAYNSPFCVTSASGSTSFNVAYTSSGTFTGTFRAQLSNASGAFPSNATDNIIGSGSTSPISAIIPAGTPSGTGYRIRVVNDAPATYGADNGTNLTVSQSVTTNPVTVTPPDAQTISLTGTGTNLTAKAASGSTFTWQYSTSASGPFTTAIGGATSAIYQPKGSDFGAAGTYYVVAKSSLSNTCGSATGESSPVTITIPAATKPEIITSVSTLPAFSAVVAGAATSPQSFTVSGTGLSSPLSITPPAGFEIRTGTQPFACCVIQLQPTDGTVNTTTIDVRFAPTAAQAYQATIPVNSSGAADQSVAVSGTSTAPVYPATVSTAELTNITPTSASTGGNIPDDGGSGITARGVVWGKTPNPVLSTLKTSDGTGSGAFTSAITGLTPGTTYYVRAYATTTSAGTAYGQEFTLVTTTVPLAAEPTKNSALTASNVTSTSLLLNLTGGDGTKHLILARLGSAVDAAPVDATTYTPNTAFGQGTQVGVGNYVVYGGTADTVTVRNLRPNTTYTFAVFDYNDNDTPFAENYQTSSPGTLAQATLAVPATMLLEENFAYNSGDFLTNNGWAAHSGGTTNAVAVAAPGLTYAGYGAGSIGNTASITTTGQDVNRQFAAVYARTPVYASFLVKVSSAGTGDYFFHLGPTILSSNFKNRVYVKKGPTTGKVQFGISGNGTNILYTTEEYNLNETYLLVVKYSFDETGTTSRLYINPAVNAEPTTAAVEALETTGTPSDIGTVALRQGGGNTLAPNLLIDGIRVGTTYRVVRTGLTCLAPTPSFTATTVCAGTATAFKDASTTVESNATYAWDVDNDGKVDYTTKGNISHTYAAGTYTATLTITQGACSDTYTQQVTVRALPTATLTGDATVCVGTSTKLTVHLTGVAPWTVGYSINGAAAPAVLTVTAAEVDAEGNYSLTVTPKETTTYALTSLTDGNCTGAALTGSATVTVTTPPSVTALNIPTANTEMGKCGASVAFAATATGSPAPKFVYSIVKDGVTTAITSPYFFPVGVTTVTATATNSCGTDSKTFTVTVQDKEAPTVLTQNLTVTLSKGNFSITAADVNKGSSDACGIASITLSKSTFTCDNIGLNKVTLTVTDIHGNVASQTADVTVKGIIPTPVITPKPSSDVYTGGVATNLYIGYGPQSVTLTASGGVSYSWSGPAGLSKTDIANPIFTATKPGTFLYTVTVTSETGCTATKQVTLKVVDVRCGNKNDKVTICHKGNPSCISSGDIADHLNHGDQLGDCSAAKLTATAAASVVTTEATANVFEAYPNPFTDRAVLHFRSAETGKAQLLIYNAVGKLVATLYNGVAESGHDYEFTVDGATLAEGIYTCRLTTNGKVETKRLVLVK</sequence>
<reference evidence="3 4" key="1">
    <citation type="submission" date="2019-06" db="EMBL/GenBank/DDBJ databases">
        <authorList>
            <person name="Srinivasan S."/>
        </authorList>
    </citation>
    <scope>NUCLEOTIDE SEQUENCE [LARGE SCALE GENOMIC DNA]</scope>
    <source>
        <strain evidence="3 4">17J68-5</strain>
    </source>
</reference>
<dbReference type="InterPro" id="IPR022409">
    <property type="entry name" value="PKD/Chitinase_dom"/>
</dbReference>
<feature type="domain" description="Fibronectin type-III" evidence="2">
    <location>
        <begin position="552"/>
        <end position="654"/>
    </location>
</feature>
<dbReference type="InterPro" id="IPR035986">
    <property type="entry name" value="PKD_dom_sf"/>
</dbReference>
<dbReference type="Gene3D" id="2.60.40.10">
    <property type="entry name" value="Immunoglobulins"/>
    <property type="match status" value="4"/>
</dbReference>
<dbReference type="SMART" id="SM00060">
    <property type="entry name" value="FN3"/>
    <property type="match status" value="2"/>
</dbReference>
<dbReference type="EMBL" id="CP040896">
    <property type="protein sequence ID" value="QDA58596.1"/>
    <property type="molecule type" value="Genomic_DNA"/>
</dbReference>
<keyword evidence="4" id="KW-1185">Reference proteome</keyword>
<dbReference type="NCBIfam" id="TIGR04183">
    <property type="entry name" value="Por_Secre_tail"/>
    <property type="match status" value="1"/>
</dbReference>
<dbReference type="SUPFAM" id="SSF49299">
    <property type="entry name" value="PKD domain"/>
    <property type="match status" value="2"/>
</dbReference>
<name>A0A5B7ZVS0_9BACT</name>
<proteinExistence type="predicted"/>
<protein>
    <submittedName>
        <fullName evidence="3">T9SS type A sorting domain-containing protein</fullName>
    </submittedName>
</protein>
<evidence type="ECO:0000313" key="4">
    <source>
        <dbReference type="Proteomes" id="UP000305398"/>
    </source>
</evidence>
<dbReference type="Pfam" id="PF24312">
    <property type="entry name" value="Ig-like_POM152"/>
    <property type="match status" value="1"/>
</dbReference>
<feature type="signal peptide" evidence="1">
    <location>
        <begin position="1"/>
        <end position="31"/>
    </location>
</feature>
<accession>A0A5B7ZVS0</accession>
<dbReference type="Proteomes" id="UP000305398">
    <property type="component" value="Chromosome"/>
</dbReference>
<dbReference type="KEGG" id="hyj:FHG12_00105"/>
<dbReference type="InterPro" id="IPR013783">
    <property type="entry name" value="Ig-like_fold"/>
</dbReference>
<evidence type="ECO:0000256" key="1">
    <source>
        <dbReference type="SAM" id="SignalP"/>
    </source>
</evidence>
<feature type="chain" id="PRO_5023088858" evidence="1">
    <location>
        <begin position="32"/>
        <end position="1580"/>
    </location>
</feature>
<keyword evidence="1" id="KW-0732">Signal</keyword>
<dbReference type="PROSITE" id="PS50853">
    <property type="entry name" value="FN3"/>
    <property type="match status" value="1"/>
</dbReference>
<evidence type="ECO:0000313" key="3">
    <source>
        <dbReference type="EMBL" id="QDA58596.1"/>
    </source>
</evidence>
<dbReference type="Pfam" id="PF18962">
    <property type="entry name" value="Por_Secre_tail"/>
    <property type="match status" value="1"/>
</dbReference>
<dbReference type="OrthoDB" id="602637at2"/>